<accession>A0A448XJC0</accession>
<dbReference type="OrthoDB" id="343070at2759"/>
<evidence type="ECO:0000313" key="2">
    <source>
        <dbReference type="EMBL" id="VEL38086.1"/>
    </source>
</evidence>
<protein>
    <submittedName>
        <fullName evidence="2">Uncharacterized protein</fullName>
    </submittedName>
</protein>
<comment type="caution">
    <text evidence="2">The sequence shown here is derived from an EMBL/GenBank/DDBJ whole genome shotgun (WGS) entry which is preliminary data.</text>
</comment>
<sequence length="125" mass="14689">MAPGCEFLDSQLDLEKQERQTLMNENIKITEEAHNMTADLRRELNNLQSEFTALQARCSDALVVESNAKSEIESHRRLAHEAREKYERELAMHANDVEVTKFLFSISERQLRYCKVFEIYSPYFV</sequence>
<keyword evidence="3" id="KW-1185">Reference proteome</keyword>
<dbReference type="EMBL" id="CAAALY010256851">
    <property type="protein sequence ID" value="VEL38086.1"/>
    <property type="molecule type" value="Genomic_DNA"/>
</dbReference>
<name>A0A448XJC0_9PLAT</name>
<dbReference type="Proteomes" id="UP000784294">
    <property type="component" value="Unassembled WGS sequence"/>
</dbReference>
<evidence type="ECO:0000313" key="3">
    <source>
        <dbReference type="Proteomes" id="UP000784294"/>
    </source>
</evidence>
<organism evidence="2 3">
    <name type="scientific">Protopolystoma xenopodis</name>
    <dbReference type="NCBI Taxonomy" id="117903"/>
    <lineage>
        <taxon>Eukaryota</taxon>
        <taxon>Metazoa</taxon>
        <taxon>Spiralia</taxon>
        <taxon>Lophotrochozoa</taxon>
        <taxon>Platyhelminthes</taxon>
        <taxon>Monogenea</taxon>
        <taxon>Polyopisthocotylea</taxon>
        <taxon>Polystomatidea</taxon>
        <taxon>Polystomatidae</taxon>
        <taxon>Protopolystoma</taxon>
    </lineage>
</organism>
<feature type="coiled-coil region" evidence="1">
    <location>
        <begin position="5"/>
        <end position="85"/>
    </location>
</feature>
<gene>
    <name evidence="2" type="ORF">PXEA_LOCUS31526</name>
</gene>
<reference evidence="2" key="1">
    <citation type="submission" date="2018-11" db="EMBL/GenBank/DDBJ databases">
        <authorList>
            <consortium name="Pathogen Informatics"/>
        </authorList>
    </citation>
    <scope>NUCLEOTIDE SEQUENCE</scope>
</reference>
<keyword evidence="1" id="KW-0175">Coiled coil</keyword>
<evidence type="ECO:0000256" key="1">
    <source>
        <dbReference type="SAM" id="Coils"/>
    </source>
</evidence>
<dbReference type="AlphaFoldDB" id="A0A448XJC0"/>
<proteinExistence type="predicted"/>